<dbReference type="PANTHER" id="PTHR12126">
    <property type="entry name" value="NADH-UBIQUINONE OXIDOREDUCTASE 39 KDA SUBUNIT-RELATED"/>
    <property type="match status" value="1"/>
</dbReference>
<name>A0ABD4YQD7_9BURK</name>
<dbReference type="InterPro" id="IPR001509">
    <property type="entry name" value="Epimerase_deHydtase"/>
</dbReference>
<gene>
    <name evidence="3" type="ORF">N5C72_04790</name>
</gene>
<dbReference type="InterPro" id="IPR036291">
    <property type="entry name" value="NAD(P)-bd_dom_sf"/>
</dbReference>
<accession>A0ABD4YQD7</accession>
<feature type="transmembrane region" description="Helical" evidence="1">
    <location>
        <begin position="402"/>
        <end position="424"/>
    </location>
</feature>
<sequence>MKILLTGANGFIGSRLVHALLAEGHTLVCPVRRPPSGHNAPDATFVPMDFSGALSEDAWMPLLKNVDAVINTVGLFRERRAGDFAAVHVRAPQALFHAARRQGVRCVIQFSALGADAGAASAFHLSKRAADDDLRMSGMPAAIVQPSLVYGPGGASAALFNRLAVLPLLPLAGGGRQPVQPVHLDDVVDGVLALLKSPPQTPVTIAFCGPTPITLRGYLATLRRALGPDTPLRVVPIPMTMATGLAAAASLLPGSLIDPTALSMLERGNTADPAPFSALLGRAARAPDRFIVPQTRDSLRASALLDVTLPLLRFSIALVWLWTAAVSFGLYPAAASLDLLRRTGVPDSLAPFALYGAATLDLAFGVLTLALRGRARQWLWIAQAVLIVGYTAIITVRLPEFWMHPFGPLSKNLPMLAALALLYLHEPATARKRQWNT</sequence>
<protein>
    <submittedName>
        <fullName evidence="3">SDR family oxidoreductase</fullName>
    </submittedName>
</protein>
<evidence type="ECO:0000256" key="1">
    <source>
        <dbReference type="SAM" id="Phobius"/>
    </source>
</evidence>
<evidence type="ECO:0000313" key="3">
    <source>
        <dbReference type="EMBL" id="MDH1177378.1"/>
    </source>
</evidence>
<feature type="domain" description="NAD-dependent epimerase/dehydratase" evidence="2">
    <location>
        <begin position="3"/>
        <end position="198"/>
    </location>
</feature>
<feature type="transmembrane region" description="Helical" evidence="1">
    <location>
        <begin position="352"/>
        <end position="371"/>
    </location>
</feature>
<evidence type="ECO:0000259" key="2">
    <source>
        <dbReference type="Pfam" id="PF01370"/>
    </source>
</evidence>
<dbReference type="Proteomes" id="UP001158644">
    <property type="component" value="Unassembled WGS sequence"/>
</dbReference>
<organism evidence="3 4">
    <name type="scientific">Achromobacter mucicolens</name>
    <dbReference type="NCBI Taxonomy" id="1389922"/>
    <lineage>
        <taxon>Bacteria</taxon>
        <taxon>Pseudomonadati</taxon>
        <taxon>Pseudomonadota</taxon>
        <taxon>Betaproteobacteria</taxon>
        <taxon>Burkholderiales</taxon>
        <taxon>Alcaligenaceae</taxon>
        <taxon>Achromobacter</taxon>
    </lineage>
</organism>
<dbReference type="Pfam" id="PF01370">
    <property type="entry name" value="Epimerase"/>
    <property type="match status" value="1"/>
</dbReference>
<dbReference type="AlphaFoldDB" id="A0ABD4YQD7"/>
<evidence type="ECO:0000313" key="4">
    <source>
        <dbReference type="Proteomes" id="UP001158644"/>
    </source>
</evidence>
<feature type="transmembrane region" description="Helical" evidence="1">
    <location>
        <begin position="378"/>
        <end position="396"/>
    </location>
</feature>
<dbReference type="Pfam" id="PF13781">
    <property type="entry name" value="DoxX_3"/>
    <property type="match status" value="1"/>
</dbReference>
<feature type="transmembrane region" description="Helical" evidence="1">
    <location>
        <begin position="311"/>
        <end position="332"/>
    </location>
</feature>
<reference evidence="3 4" key="1">
    <citation type="submission" date="2022-09" db="EMBL/GenBank/DDBJ databases">
        <title>Intensive care unit water sources are persistently colonized with multi-drug resistant bacteria and are the site of extensive horizontal gene transfer of antibiotic resistance genes.</title>
        <authorList>
            <person name="Diorio-Toth L."/>
        </authorList>
    </citation>
    <scope>NUCLEOTIDE SEQUENCE [LARGE SCALE GENOMIC DNA]</scope>
    <source>
        <strain evidence="3 4">GD03967</strain>
    </source>
</reference>
<dbReference type="EMBL" id="JAOBZK010000004">
    <property type="protein sequence ID" value="MDH1177378.1"/>
    <property type="molecule type" value="Genomic_DNA"/>
</dbReference>
<keyword evidence="1" id="KW-0812">Transmembrane</keyword>
<dbReference type="InterPro" id="IPR025695">
    <property type="entry name" value="DoxX-like"/>
</dbReference>
<dbReference type="PANTHER" id="PTHR12126:SF11">
    <property type="entry name" value="NADH DEHYDROGENASE [UBIQUINONE] 1 ALPHA SUBCOMPLEX SUBUNIT 9, MITOCHONDRIAL"/>
    <property type="match status" value="1"/>
</dbReference>
<comment type="caution">
    <text evidence="3">The sequence shown here is derived from an EMBL/GenBank/DDBJ whole genome shotgun (WGS) entry which is preliminary data.</text>
</comment>
<dbReference type="SUPFAM" id="SSF51735">
    <property type="entry name" value="NAD(P)-binding Rossmann-fold domains"/>
    <property type="match status" value="1"/>
</dbReference>
<dbReference type="InterPro" id="IPR051207">
    <property type="entry name" value="ComplexI_NDUFA9_subunit"/>
</dbReference>
<keyword evidence="1" id="KW-0472">Membrane</keyword>
<dbReference type="Gene3D" id="3.40.50.720">
    <property type="entry name" value="NAD(P)-binding Rossmann-like Domain"/>
    <property type="match status" value="1"/>
</dbReference>
<dbReference type="RefSeq" id="WP_279989637.1">
    <property type="nucleotide sequence ID" value="NZ_JAOBZK010000004.1"/>
</dbReference>
<keyword evidence="1" id="KW-1133">Transmembrane helix</keyword>
<proteinExistence type="predicted"/>